<dbReference type="AlphaFoldDB" id="A0A8S2RAA2"/>
<dbReference type="EMBL" id="CAJOBH010009898">
    <property type="protein sequence ID" value="CAF4151852.1"/>
    <property type="molecule type" value="Genomic_DNA"/>
</dbReference>
<accession>A0A8S2RAA2</accession>
<gene>
    <name evidence="2" type="ORF">BYL167_LOCUS21576</name>
</gene>
<dbReference type="Proteomes" id="UP000681967">
    <property type="component" value="Unassembled WGS sequence"/>
</dbReference>
<reference evidence="2" key="1">
    <citation type="submission" date="2021-02" db="EMBL/GenBank/DDBJ databases">
        <authorList>
            <person name="Nowell W R."/>
        </authorList>
    </citation>
    <scope>NUCLEOTIDE SEQUENCE</scope>
</reference>
<organism evidence="2 3">
    <name type="scientific">Rotaria magnacalcarata</name>
    <dbReference type="NCBI Taxonomy" id="392030"/>
    <lineage>
        <taxon>Eukaryota</taxon>
        <taxon>Metazoa</taxon>
        <taxon>Spiralia</taxon>
        <taxon>Gnathifera</taxon>
        <taxon>Rotifera</taxon>
        <taxon>Eurotatoria</taxon>
        <taxon>Bdelloidea</taxon>
        <taxon>Philodinida</taxon>
        <taxon>Philodinidae</taxon>
        <taxon>Rotaria</taxon>
    </lineage>
</organism>
<evidence type="ECO:0000256" key="1">
    <source>
        <dbReference type="SAM" id="MobiDB-lite"/>
    </source>
</evidence>
<name>A0A8S2RAA2_9BILA</name>
<feature type="region of interest" description="Disordered" evidence="1">
    <location>
        <begin position="43"/>
        <end position="79"/>
    </location>
</feature>
<sequence>MVDNPDKLCEISLRKFVSLLKYDESIWKKQIEEYINHIYEKEKSQSSLNGQRKRKYSSTDDDDDNNSTLVQKVDYSVYE</sequence>
<evidence type="ECO:0000313" key="2">
    <source>
        <dbReference type="EMBL" id="CAF4151852.1"/>
    </source>
</evidence>
<protein>
    <submittedName>
        <fullName evidence="2">Uncharacterized protein</fullName>
    </submittedName>
</protein>
<evidence type="ECO:0000313" key="3">
    <source>
        <dbReference type="Proteomes" id="UP000681967"/>
    </source>
</evidence>
<proteinExistence type="predicted"/>
<feature type="non-terminal residue" evidence="2">
    <location>
        <position position="79"/>
    </location>
</feature>
<comment type="caution">
    <text evidence="2">The sequence shown here is derived from an EMBL/GenBank/DDBJ whole genome shotgun (WGS) entry which is preliminary data.</text>
</comment>